<dbReference type="PANTHER" id="PTHR13018">
    <property type="entry name" value="PROBABLE MEMBRANE PROTEIN DUF221-RELATED"/>
    <property type="match status" value="1"/>
</dbReference>
<comment type="similarity">
    <text evidence="3">Belongs to the peptidase M16 family.</text>
</comment>
<feature type="transmembrane region" description="Helical" evidence="15">
    <location>
        <begin position="1146"/>
        <end position="1167"/>
    </location>
</feature>
<feature type="transmembrane region" description="Helical" evidence="15">
    <location>
        <begin position="614"/>
        <end position="640"/>
    </location>
</feature>
<evidence type="ECO:0000313" key="22">
    <source>
        <dbReference type="EMBL" id="CAL4762121.1"/>
    </source>
</evidence>
<evidence type="ECO:0000256" key="13">
    <source>
        <dbReference type="ARBA" id="ARBA00023136"/>
    </source>
</evidence>
<organism evidence="21">
    <name type="scientific">Cladocopium goreaui</name>
    <dbReference type="NCBI Taxonomy" id="2562237"/>
    <lineage>
        <taxon>Eukaryota</taxon>
        <taxon>Sar</taxon>
        <taxon>Alveolata</taxon>
        <taxon>Dinophyceae</taxon>
        <taxon>Suessiales</taxon>
        <taxon>Symbiodiniaceae</taxon>
        <taxon>Cladocopium</taxon>
    </lineage>
</organism>
<keyword evidence="13 15" id="KW-0472">Membrane</keyword>
<dbReference type="GO" id="GO:0004222">
    <property type="term" value="F:metalloendopeptidase activity"/>
    <property type="evidence" value="ECO:0007669"/>
    <property type="project" value="InterPro"/>
</dbReference>
<dbReference type="InterPro" id="IPR003864">
    <property type="entry name" value="CSC1/OSCA1-like_7TM"/>
</dbReference>
<keyword evidence="8" id="KW-0479">Metal-binding</keyword>
<comment type="subcellular location">
    <subcellularLocation>
        <location evidence="2">Membrane</location>
        <topology evidence="2">Multi-pass membrane protein</topology>
    </subcellularLocation>
</comment>
<evidence type="ECO:0000256" key="1">
    <source>
        <dbReference type="ARBA" id="ARBA00001947"/>
    </source>
</evidence>
<evidence type="ECO:0000256" key="7">
    <source>
        <dbReference type="ARBA" id="ARBA00022692"/>
    </source>
</evidence>
<feature type="transmembrane region" description="Helical" evidence="15">
    <location>
        <begin position="271"/>
        <end position="293"/>
    </location>
</feature>
<name>A0A9P1FF82_9DINO</name>
<evidence type="ECO:0000256" key="2">
    <source>
        <dbReference type="ARBA" id="ARBA00004141"/>
    </source>
</evidence>
<dbReference type="SUPFAM" id="SSF63411">
    <property type="entry name" value="LuxS/MPP-like metallohydrolase"/>
    <property type="match status" value="1"/>
</dbReference>
<dbReference type="Pfam" id="PF02714">
    <property type="entry name" value="RSN1_7TM"/>
    <property type="match status" value="1"/>
</dbReference>
<dbReference type="Pfam" id="PF14703">
    <property type="entry name" value="PHM7_cyt"/>
    <property type="match status" value="1"/>
</dbReference>
<feature type="transmembrane region" description="Helical" evidence="15">
    <location>
        <begin position="492"/>
        <end position="514"/>
    </location>
</feature>
<dbReference type="PANTHER" id="PTHR13018:SF5">
    <property type="entry name" value="RE44586P"/>
    <property type="match status" value="1"/>
</dbReference>
<sequence length="1401" mass="156035">MGAGNAGNWIYCGLLLSTVHAAKVASLASKGFTKDLKQDLKSLEGLVVSGLRGSSNAWPSNGTNVTASDWESPALKKGRQGAALKPSAEASDASDPLNASNELPVPGHRKEIFEEPRKVMGVALNGDSDVQTLHTSLFVGGLGSAGVFLVFAILHVAVPQVYHRRRTTSKAEDDPDYAEHMHLEVSSGFRWIDFIWKVWNSTPEDEVRLAGLDGWSLLEFVRLNLRIMTIVGPFLLAVVLPLHFFFNTKESHNNLDWLSCLDIGNLPRDDWMLWFHAAVVWFVVLISAWQISLAHDGFTERRYQWLSTVPRPRSTTVMVRNIPPMYRSDSALKEYFDRVFSEESAHTVERAYVIRKTGRLPKLVKQLESSQYDAHVASSRLNKARESEKASLESDLQRCQLTVTNLKSRVAKEQQAVELALQGPRPDWKVASSSGFVTFTTILSQRLASREQCTRDVSAFRMYMAPDPHDVLYENLAEDDINASSWKWLGRLALLAVFLFWIPIVVAISGWTTLSSIQGTVPAVKKFVEAHPTIGSLMSGVLATAALKIFMMFLPTVLHFIITTTLHLKAGSVEQLKLQQWSAAFLLLFVVLVTSLGRGLTITFFIVMQEPAKIISLLAASLPSASHFYFNYVILGWLVLPMDMLRMTNLAKWFFYRRVCSFEEDEARIYADPEDPAYYGLGTRMARTVLMASMFFIFCSCSPLILVFTWIYFFLAQFVFGYLLLFCESKKPDTGGVFWIQATEQLFLVLAIYVMLMVGVLRGLNKNGIWAGPPAVAFCSLLVLYWARHGVKNLAFDTLPLEEVVKAFKDNKDESDLASQYVQPECDPALEYSFLQLDNGLKAIIGSDPKCDKAGAGLCVNVGMCHERKDLPGLAHFLEHMLFTGTAKYPKEGEYHEFMQQNGGDSNAYTACYFTCYMFEVKPEVMGEALDRFARFFTEPSLTRDCTEREINAVDSEYQAGLTSPWWRYVGILNMSANPDHPFHVAVGNNKVLLEDPKEKGIDLYDEMKKFYESTYSANGMTLCVFGRKPTAQMEEILREKQGMSRYGESKELVYVGAMALPKTASVPIWQPFAKGKWPAGLPRSTSLSRSVLADVCAALVVGLALALMLAPIDLAMLRAGKPESPGAIASLAQVFGDCFLRPLSVLPAIAWTWLTFSGTYAVANVVRSICTARQLPPAVYVWLFTTVVQCVIMCLKDAFLTGGIAPPLAAVVVWVLRDLSFSLVVFVLPEPLSRWFTSKGVTSVAGVPIQDLLQILLPQPLQLITSPLHFLGVSYVAAATAHRQLSLAQHLHTAFREFWLRVGIRCARVLVPYCFGAVANRRLRSFFETSFKPTLALPTVISERRAAERLHLWAIIRNSVLLAALAILATLHGLRLSGPLAILVGASHAITRHDVLRRKC</sequence>
<feature type="transmembrane region" description="Helical" evidence="15">
    <location>
        <begin position="770"/>
        <end position="787"/>
    </location>
</feature>
<evidence type="ECO:0000256" key="14">
    <source>
        <dbReference type="SAM" id="MobiDB-lite"/>
    </source>
</evidence>
<comment type="similarity">
    <text evidence="4">Belongs to the CSC1 (TC 1.A.17) family.</text>
</comment>
<evidence type="ECO:0000256" key="15">
    <source>
        <dbReference type="SAM" id="Phobius"/>
    </source>
</evidence>
<evidence type="ECO:0000256" key="11">
    <source>
        <dbReference type="ARBA" id="ARBA00022989"/>
    </source>
</evidence>
<dbReference type="Pfam" id="PF13967">
    <property type="entry name" value="RSN1_TM"/>
    <property type="match status" value="1"/>
</dbReference>
<evidence type="ECO:0000256" key="3">
    <source>
        <dbReference type="ARBA" id="ARBA00007261"/>
    </source>
</evidence>
<feature type="transmembrane region" description="Helical" evidence="15">
    <location>
        <begin position="137"/>
        <end position="158"/>
    </location>
</feature>
<dbReference type="GO" id="GO:0046872">
    <property type="term" value="F:metal ion binding"/>
    <property type="evidence" value="ECO:0007669"/>
    <property type="project" value="UniProtKB-KW"/>
</dbReference>
<evidence type="ECO:0000259" key="18">
    <source>
        <dbReference type="Pfam" id="PF02714"/>
    </source>
</evidence>
<feature type="chain" id="PRO_5043271991" evidence="16">
    <location>
        <begin position="22"/>
        <end position="1401"/>
    </location>
</feature>
<evidence type="ECO:0000259" key="20">
    <source>
        <dbReference type="Pfam" id="PF14703"/>
    </source>
</evidence>
<dbReference type="Gene3D" id="3.30.830.10">
    <property type="entry name" value="Metalloenzyme, LuxS/M16 peptidase-like"/>
    <property type="match status" value="1"/>
</dbReference>
<feature type="transmembrane region" description="Helical" evidence="15">
    <location>
        <begin position="704"/>
        <end position="725"/>
    </location>
</feature>
<keyword evidence="11 15" id="KW-1133">Transmembrane helix</keyword>
<gene>
    <name evidence="21" type="ORF">C1SCF055_LOCUS3183</name>
</gene>
<evidence type="ECO:0000259" key="17">
    <source>
        <dbReference type="Pfam" id="PF00675"/>
    </source>
</evidence>
<keyword evidence="6" id="KW-0645">Protease</keyword>
<dbReference type="InterPro" id="IPR001431">
    <property type="entry name" value="Pept_M16_Zn_BS"/>
</dbReference>
<dbReference type="FunFam" id="3.30.830.10:FF:000012">
    <property type="entry name" value="Protease 3"/>
    <property type="match status" value="1"/>
</dbReference>
<comment type="caution">
    <text evidence="21">The sequence shown here is derived from an EMBL/GenBank/DDBJ whole genome shotgun (WGS) entry which is preliminary data.</text>
</comment>
<dbReference type="InterPro" id="IPR011249">
    <property type="entry name" value="Metalloenz_LuxS/M16"/>
</dbReference>
<dbReference type="Proteomes" id="UP001152797">
    <property type="component" value="Unassembled WGS sequence"/>
</dbReference>
<feature type="transmembrane region" description="Helical" evidence="15">
    <location>
        <begin position="583"/>
        <end position="608"/>
    </location>
</feature>
<evidence type="ECO:0000259" key="19">
    <source>
        <dbReference type="Pfam" id="PF13967"/>
    </source>
</evidence>
<feature type="transmembrane region" description="Helical" evidence="15">
    <location>
        <begin position="746"/>
        <end position="764"/>
    </location>
</feature>
<keyword evidence="9" id="KW-0378">Hydrolase</keyword>
<evidence type="ECO:0000256" key="16">
    <source>
        <dbReference type="SAM" id="SignalP"/>
    </source>
</evidence>
<evidence type="ECO:0000256" key="8">
    <source>
        <dbReference type="ARBA" id="ARBA00022723"/>
    </source>
</evidence>
<reference evidence="21" key="1">
    <citation type="submission" date="2022-10" db="EMBL/GenBank/DDBJ databases">
        <authorList>
            <person name="Chen Y."/>
            <person name="Dougan E. K."/>
            <person name="Chan C."/>
            <person name="Rhodes N."/>
            <person name="Thang M."/>
        </authorList>
    </citation>
    <scope>NUCLEOTIDE SEQUENCE</scope>
</reference>
<feature type="region of interest" description="Disordered" evidence="14">
    <location>
        <begin position="81"/>
        <end position="108"/>
    </location>
</feature>
<keyword evidence="12" id="KW-0482">Metalloprotease</keyword>
<evidence type="ECO:0000256" key="4">
    <source>
        <dbReference type="ARBA" id="ARBA00007779"/>
    </source>
</evidence>
<feature type="domain" description="CSC1/OSCA1-like cytosolic" evidence="20">
    <location>
        <begin position="315"/>
        <end position="475"/>
    </location>
</feature>
<feature type="transmembrane region" description="Helical" evidence="15">
    <location>
        <begin position="1179"/>
        <end position="1200"/>
    </location>
</feature>
<keyword evidence="16" id="KW-0732">Signal</keyword>
<dbReference type="EMBL" id="CAMXCT030000159">
    <property type="protein sequence ID" value="CAL4762121.1"/>
    <property type="molecule type" value="Genomic_DNA"/>
</dbReference>
<dbReference type="GO" id="GO:0006508">
    <property type="term" value="P:proteolysis"/>
    <property type="evidence" value="ECO:0007669"/>
    <property type="project" value="UniProtKB-KW"/>
</dbReference>
<feature type="transmembrane region" description="Helical" evidence="15">
    <location>
        <begin position="225"/>
        <end position="246"/>
    </location>
</feature>
<keyword evidence="7 15" id="KW-0812">Transmembrane</keyword>
<evidence type="ECO:0000256" key="6">
    <source>
        <dbReference type="ARBA" id="ARBA00022670"/>
    </source>
</evidence>
<feature type="domain" description="CSC1/OSCA1-like 7TM region" evidence="18">
    <location>
        <begin position="488"/>
        <end position="760"/>
    </location>
</feature>
<dbReference type="GO" id="GO:0005886">
    <property type="term" value="C:plasma membrane"/>
    <property type="evidence" value="ECO:0007669"/>
    <property type="project" value="TreeGrafter"/>
</dbReference>
<dbReference type="Pfam" id="PF00675">
    <property type="entry name" value="Peptidase_M16"/>
    <property type="match status" value="1"/>
</dbReference>
<keyword evidence="23" id="KW-1185">Reference proteome</keyword>
<dbReference type="InterPro" id="IPR027815">
    <property type="entry name" value="CSC1/OSCA1-like_cyt"/>
</dbReference>
<feature type="domain" description="Peptidase M16 N-terminal" evidence="17">
    <location>
        <begin position="845"/>
        <end position="960"/>
    </location>
</feature>
<feature type="transmembrane region" description="Helical" evidence="15">
    <location>
        <begin position="1206"/>
        <end position="1229"/>
    </location>
</feature>
<comment type="cofactor">
    <cofactor evidence="1">
        <name>Zn(2+)</name>
        <dbReference type="ChEBI" id="CHEBI:29105"/>
    </cofactor>
</comment>
<dbReference type="InterPro" id="IPR032880">
    <property type="entry name" value="CSC1/OSCA1-like_N"/>
</dbReference>
<dbReference type="InterPro" id="IPR045122">
    <property type="entry name" value="Csc1-like"/>
</dbReference>
<dbReference type="EMBL" id="CAMXCT020000159">
    <property type="protein sequence ID" value="CAL1128184.1"/>
    <property type="molecule type" value="Genomic_DNA"/>
</dbReference>
<evidence type="ECO:0000256" key="9">
    <source>
        <dbReference type="ARBA" id="ARBA00022801"/>
    </source>
</evidence>
<feature type="transmembrane region" description="Helical" evidence="15">
    <location>
        <begin position="1353"/>
        <end position="1375"/>
    </location>
</feature>
<dbReference type="GO" id="GO:0005227">
    <property type="term" value="F:calcium-activated cation channel activity"/>
    <property type="evidence" value="ECO:0007669"/>
    <property type="project" value="InterPro"/>
</dbReference>
<dbReference type="InterPro" id="IPR011765">
    <property type="entry name" value="Pept_M16_N"/>
</dbReference>
<feature type="transmembrane region" description="Helical" evidence="15">
    <location>
        <begin position="534"/>
        <end position="562"/>
    </location>
</feature>
<evidence type="ECO:0000313" key="21">
    <source>
        <dbReference type="EMBL" id="CAI3974809.1"/>
    </source>
</evidence>
<keyword evidence="10" id="KW-0862">Zinc</keyword>
<evidence type="ECO:0000256" key="12">
    <source>
        <dbReference type="ARBA" id="ARBA00023049"/>
    </source>
</evidence>
<dbReference type="EMBL" id="CAMXCT010000159">
    <property type="protein sequence ID" value="CAI3974809.1"/>
    <property type="molecule type" value="Genomic_DNA"/>
</dbReference>
<feature type="signal peptide" evidence="16">
    <location>
        <begin position="1"/>
        <end position="21"/>
    </location>
</feature>
<dbReference type="PROSITE" id="PS00143">
    <property type="entry name" value="INSULINASE"/>
    <property type="match status" value="1"/>
</dbReference>
<evidence type="ECO:0000256" key="10">
    <source>
        <dbReference type="ARBA" id="ARBA00022833"/>
    </source>
</evidence>
<protein>
    <submittedName>
        <fullName evidence="22">CSC1/OSCA1-like N-terminal transmembrane domain-containing protein</fullName>
    </submittedName>
</protein>
<evidence type="ECO:0000313" key="23">
    <source>
        <dbReference type="Proteomes" id="UP001152797"/>
    </source>
</evidence>
<dbReference type="OrthoDB" id="1689567at2759"/>
<feature type="domain" description="CSC1/OSCA1-like N-terminal transmembrane" evidence="19">
    <location>
        <begin position="133"/>
        <end position="289"/>
    </location>
</feature>
<accession>A0A9P1FF82</accession>
<keyword evidence="5" id="KW-0813">Transport</keyword>
<evidence type="ECO:0000256" key="5">
    <source>
        <dbReference type="ARBA" id="ARBA00022448"/>
    </source>
</evidence>
<proteinExistence type="inferred from homology"/>
<reference evidence="22 23" key="2">
    <citation type="submission" date="2024-05" db="EMBL/GenBank/DDBJ databases">
        <authorList>
            <person name="Chen Y."/>
            <person name="Shah S."/>
            <person name="Dougan E. K."/>
            <person name="Thang M."/>
            <person name="Chan C."/>
        </authorList>
    </citation>
    <scope>NUCLEOTIDE SEQUENCE [LARGE SCALE GENOMIC DNA]</scope>
</reference>